<dbReference type="InterPro" id="IPR051465">
    <property type="entry name" value="Cell_Envelope_Struct_Comp"/>
</dbReference>
<name>A0A3D9KFJ4_9BACL</name>
<feature type="compositionally biased region" description="Low complexity" evidence="1">
    <location>
        <begin position="933"/>
        <end position="943"/>
    </location>
</feature>
<proteinExistence type="predicted"/>
<evidence type="ECO:0000259" key="2">
    <source>
        <dbReference type="PROSITE" id="PS51272"/>
    </source>
</evidence>
<feature type="domain" description="SLH" evidence="2">
    <location>
        <begin position="1246"/>
        <end position="1305"/>
    </location>
</feature>
<feature type="domain" description="SLH" evidence="2">
    <location>
        <begin position="1312"/>
        <end position="1372"/>
    </location>
</feature>
<dbReference type="PROSITE" id="PS51272">
    <property type="entry name" value="SLH"/>
    <property type="match status" value="3"/>
</dbReference>
<feature type="domain" description="SLH" evidence="2">
    <location>
        <begin position="1180"/>
        <end position="1243"/>
    </location>
</feature>
<evidence type="ECO:0000256" key="1">
    <source>
        <dbReference type="SAM" id="MobiDB-lite"/>
    </source>
</evidence>
<dbReference type="Pfam" id="PF12733">
    <property type="entry name" value="Cadherin-like"/>
    <property type="match status" value="1"/>
</dbReference>
<dbReference type="EMBL" id="QRDZ01000005">
    <property type="protein sequence ID" value="RED85123.1"/>
    <property type="molecule type" value="Genomic_DNA"/>
</dbReference>
<dbReference type="Proteomes" id="UP000256977">
    <property type="component" value="Unassembled WGS sequence"/>
</dbReference>
<dbReference type="Pfam" id="PF00395">
    <property type="entry name" value="SLH"/>
    <property type="match status" value="3"/>
</dbReference>
<dbReference type="RefSeq" id="WP_116060130.1">
    <property type="nucleotide sequence ID" value="NZ_QRDZ01000005.1"/>
</dbReference>
<dbReference type="InterPro" id="IPR025883">
    <property type="entry name" value="Cadherin-like_domain"/>
</dbReference>
<dbReference type="PANTHER" id="PTHR43308:SF5">
    <property type="entry name" value="S-LAYER PROTEIN _ PEPTIDOGLYCAN ENDO-BETA-N-ACETYLGLUCOSAMINIDASE"/>
    <property type="match status" value="1"/>
</dbReference>
<protein>
    <submittedName>
        <fullName evidence="3">Cadherin-like protein</fullName>
    </submittedName>
</protein>
<comment type="caution">
    <text evidence="3">The sequence shown here is derived from an EMBL/GenBank/DDBJ whole genome shotgun (WGS) entry which is preliminary data.</text>
</comment>
<dbReference type="Gene3D" id="2.160.20.110">
    <property type="match status" value="2"/>
</dbReference>
<evidence type="ECO:0000313" key="4">
    <source>
        <dbReference type="Proteomes" id="UP000256977"/>
    </source>
</evidence>
<dbReference type="PANTHER" id="PTHR43308">
    <property type="entry name" value="OUTER MEMBRANE PROTEIN ALPHA-RELATED"/>
    <property type="match status" value="1"/>
</dbReference>
<feature type="region of interest" description="Disordered" evidence="1">
    <location>
        <begin position="932"/>
        <end position="964"/>
    </location>
</feature>
<dbReference type="InterPro" id="IPR001119">
    <property type="entry name" value="SLH_dom"/>
</dbReference>
<sequence>MSKLLNYKKLALLLAIIVFTTAALPLGAPNKALASTCDGVTPGTTSACPIMIFGAVGLAAMGGNDNLELHYALGADIDLSAYLSPGGGGYNGGDGWKPVGSSGGLSNAFRGTFNGNGHTISNLKINSTAGAVGLFGATSEAVIRNVGLINVDVTGTGANSDVGGLVGNLNSSTLENVYVTGSVEGVDNVGGLAGYAVGIQIAPSAIRTSYVSVEVTGTGSSDVGGLIGYWQGDAINVSASYYNKELANSSAIGIGLTTAQMKSAASFNSLWDFSEQGQWGIVEGMTFPMHRTTLDQIVVDELTVNDGAIAYEPAFAPHTSTYSSRVTGEVDRVTVSVYSSSGRMNVSIGGEDTDSKVISLIPGENNVNIAVSTDVTVPGADTDPFEAIYTLQVIRENGTDYRHRITTASQLAAIGAASYELSDSYELMNDLDLTGLNWDPIGDTGQPFTGTFEGNRYIIRNLNVAGSHDDAGLFAASSGTIQNIGLENASVSGGGRVGGLVGNNSGTISNAYVKGSVVGDEQVGGLIGFNGGTATVEYTYAAGHVSGTDHTGGLIGESSAGMATASYWDAEVGGLNASGGGEGKTTADMQLENTYSGWDFAGTWAMINGTTYPMFNRHIDNLKLQALAATPNAGVLSWNPAVFVPDQGAYVLAADRYIKTVYVAANPADSNTTVTIGAVESASTQVAVTPGSNAILIGTKGINGQPNGAYRLTVEVPAPELTGLVVPPSRYYGIGDALTFTVSYEGDIDVVNTPVIPVTIGEGADATTVYAAYVGQPAGERNKLIFTYVVQEGLVHSTDIAVGTHIQLPGGAGINAAATTVAVPLALPAAATTGIMIDSVRPEIMLTQQPASMVTTNSPVTVTATLDGTGSDIAAAKWAEGARAADYFATDGQLLSGGSFQVAANGTYSVYAIDEAGNEAVAQIAISNIRQPSNGSGSSGNSGAAPEPSTPSTGPALTIDSDGGITLRVDPSSIVKEKLEDGTIVEHVALTDEVMGRVLELLGKARKPFVTVVIGDSGQAVQTQFSWSSLAKVKSAYPDTVFKVELNASSYELPVKVLNPGAQATHVNVFISKVVGQEKERLEQAASSAGHKLIGDALDYRVTVSVDGKETEVRELGGTYRVRGIVLNEGIPAKQMTAVLYDPATRTFSFVPAVTATRVDGKREIAIKVSHNSIYALLETGSRSFSDLDGHWAKGAVELLAAKLIVSGVSDTDFAPGDLITRAEFTALLVRALGLQVEPTSGSGHFVDVAKEDWFAPVVDAGVRAGLIKGLSKDKFAPGVRITREQMAVMFGNALALVGHSAMDADRVATALDRFEDNAGVSAWARSAVAQSLAAGIVTGMTEDAIAPSAAATRAQAAVMLRRFLQYVKFMD</sequence>
<dbReference type="OrthoDB" id="1932903at2"/>
<keyword evidence="4" id="KW-1185">Reference proteome</keyword>
<organism evidence="3 4">
    <name type="scientific">Cohnella phaseoli</name>
    <dbReference type="NCBI Taxonomy" id="456490"/>
    <lineage>
        <taxon>Bacteria</taxon>
        <taxon>Bacillati</taxon>
        <taxon>Bacillota</taxon>
        <taxon>Bacilli</taxon>
        <taxon>Bacillales</taxon>
        <taxon>Paenibacillaceae</taxon>
        <taxon>Cohnella</taxon>
    </lineage>
</organism>
<accession>A0A3D9KFJ4</accession>
<gene>
    <name evidence="3" type="ORF">DFP98_105128</name>
</gene>
<reference evidence="3 4" key="1">
    <citation type="submission" date="2018-07" db="EMBL/GenBank/DDBJ databases">
        <title>Genomic Encyclopedia of Type Strains, Phase III (KMG-III): the genomes of soil and plant-associated and newly described type strains.</title>
        <authorList>
            <person name="Whitman W."/>
        </authorList>
    </citation>
    <scope>NUCLEOTIDE SEQUENCE [LARGE SCALE GENOMIC DNA]</scope>
    <source>
        <strain evidence="3 4">CECT 7287</strain>
    </source>
</reference>
<evidence type="ECO:0000313" key="3">
    <source>
        <dbReference type="EMBL" id="RED85123.1"/>
    </source>
</evidence>